<evidence type="ECO:0000256" key="1">
    <source>
        <dbReference type="SAM" id="SignalP"/>
    </source>
</evidence>
<reference evidence="3" key="1">
    <citation type="submission" date="2016-10" db="EMBL/GenBank/DDBJ databases">
        <authorList>
            <person name="Varghese N."/>
            <person name="Submissions S."/>
        </authorList>
    </citation>
    <scope>NUCLEOTIDE SEQUENCE [LARGE SCALE GENOMIC DNA]</scope>
    <source>
        <strain evidence="3">IBRC-M 10403</strain>
    </source>
</reference>
<dbReference type="STRING" id="1271860.SAMN05216174_101610"/>
<dbReference type="Proteomes" id="UP000199501">
    <property type="component" value="Unassembled WGS sequence"/>
</dbReference>
<organism evidence="2 3">
    <name type="scientific">Actinokineospora iranica</name>
    <dbReference type="NCBI Taxonomy" id="1271860"/>
    <lineage>
        <taxon>Bacteria</taxon>
        <taxon>Bacillati</taxon>
        <taxon>Actinomycetota</taxon>
        <taxon>Actinomycetes</taxon>
        <taxon>Pseudonocardiales</taxon>
        <taxon>Pseudonocardiaceae</taxon>
        <taxon>Actinokineospora</taxon>
    </lineage>
</organism>
<sequence length="50" mass="5473">MQLWLLLRGRLWLRLLTAPAAVWPGGPSPDHTAAVAPQALPAPPEVHPFR</sequence>
<feature type="chain" id="PRO_5039163807" evidence="1">
    <location>
        <begin position="21"/>
        <end position="50"/>
    </location>
</feature>
<feature type="signal peptide" evidence="1">
    <location>
        <begin position="1"/>
        <end position="20"/>
    </location>
</feature>
<dbReference type="AlphaFoldDB" id="A0A1G6JZK8"/>
<name>A0A1G6JZK8_9PSEU</name>
<accession>A0A1G6JZK8</accession>
<keyword evidence="3" id="KW-1185">Reference proteome</keyword>
<keyword evidence="1" id="KW-0732">Signal</keyword>
<evidence type="ECO:0000313" key="2">
    <source>
        <dbReference type="EMBL" id="SDC23466.1"/>
    </source>
</evidence>
<dbReference type="EMBL" id="FMZZ01000001">
    <property type="protein sequence ID" value="SDC23466.1"/>
    <property type="molecule type" value="Genomic_DNA"/>
</dbReference>
<evidence type="ECO:0000313" key="3">
    <source>
        <dbReference type="Proteomes" id="UP000199501"/>
    </source>
</evidence>
<proteinExistence type="predicted"/>
<gene>
    <name evidence="2" type="ORF">SAMN05216174_101610</name>
</gene>
<protein>
    <submittedName>
        <fullName evidence="2">Uncharacterized protein</fullName>
    </submittedName>
</protein>